<protein>
    <submittedName>
        <fullName evidence="1">Uncharacterized protein</fullName>
    </submittedName>
</protein>
<dbReference type="Proteomes" id="UP001056937">
    <property type="component" value="Chromosome 1"/>
</dbReference>
<gene>
    <name evidence="1" type="ORF">LHA26_09875</name>
</gene>
<organism evidence="1 2">
    <name type="scientific">Sphingomonas morindae</name>
    <dbReference type="NCBI Taxonomy" id="1541170"/>
    <lineage>
        <taxon>Bacteria</taxon>
        <taxon>Pseudomonadati</taxon>
        <taxon>Pseudomonadota</taxon>
        <taxon>Alphaproteobacteria</taxon>
        <taxon>Sphingomonadales</taxon>
        <taxon>Sphingomonadaceae</taxon>
        <taxon>Sphingomonas</taxon>
    </lineage>
</organism>
<keyword evidence="2" id="KW-1185">Reference proteome</keyword>
<evidence type="ECO:0000313" key="1">
    <source>
        <dbReference type="EMBL" id="USI71643.1"/>
    </source>
</evidence>
<evidence type="ECO:0000313" key="2">
    <source>
        <dbReference type="Proteomes" id="UP001056937"/>
    </source>
</evidence>
<proteinExistence type="predicted"/>
<name>A0ABY4X436_9SPHN</name>
<reference evidence="1" key="1">
    <citation type="journal article" date="2022" name="Toxins">
        <title>Genomic Analysis of Sphingopyxis sp. USTB-05 for Biodegrading Cyanobacterial Hepatotoxins.</title>
        <authorList>
            <person name="Liu C."/>
            <person name="Xu Q."/>
            <person name="Zhao Z."/>
            <person name="Zhang H."/>
            <person name="Liu X."/>
            <person name="Yin C."/>
            <person name="Liu Y."/>
            <person name="Yan H."/>
        </authorList>
    </citation>
    <scope>NUCLEOTIDE SEQUENCE</scope>
    <source>
        <strain evidence="1">NBD5</strain>
    </source>
</reference>
<sequence length="208" mass="22780">MIGHLPRITPTEIAEAAYEAKPARRKLVNGWPLPASRFRKSSDVELLARAAKAAFEADLAASVPPDWIEIARTALLAEVERRAPAADMSVLERYGLAAPIRLLSMGSTYSYDRLGGGGGALFPRARLNPSGELVFSADCSEPMPAAALEILQAREVVRAQKVRGYEAAASWAARELRRTGQAPTWAEIEEQFPRVGAWLASQRRIRRC</sequence>
<dbReference type="RefSeq" id="WP_252165456.1">
    <property type="nucleotide sequence ID" value="NZ_CP084930.1"/>
</dbReference>
<accession>A0ABY4X436</accession>
<dbReference type="EMBL" id="CP084930">
    <property type="protein sequence ID" value="USI71643.1"/>
    <property type="molecule type" value="Genomic_DNA"/>
</dbReference>